<protein>
    <submittedName>
        <fullName evidence="1">Uncharacterized protein</fullName>
    </submittedName>
</protein>
<dbReference type="PANTHER" id="PTHR48475">
    <property type="entry name" value="RIBONUCLEASE H"/>
    <property type="match status" value="1"/>
</dbReference>
<dbReference type="InterPro" id="IPR036397">
    <property type="entry name" value="RNaseH_sf"/>
</dbReference>
<proteinExistence type="predicted"/>
<accession>A0A6V7NY89</accession>
<sequence>MKKLFEVLWACRTSVKTATGMTPFQLVYGHEAVIPAEITVPSLRIEKQKDLSADEYSNLMKDKAKEVCDTRLIALDNMQAYQSRLRSAYNKRVRSKTFVVSNLVLRLVFQSVKKTERMKNGLQIGTGHFMSVESQEEMHIICRTEIGQKMKNQLMKNI</sequence>
<dbReference type="Gene3D" id="3.30.420.10">
    <property type="entry name" value="Ribonuclease H-like superfamily/Ribonuclease H"/>
    <property type="match status" value="1"/>
</dbReference>
<dbReference type="PANTHER" id="PTHR48475:SF1">
    <property type="entry name" value="RNASE H TYPE-1 DOMAIN-CONTAINING PROTEIN"/>
    <property type="match status" value="1"/>
</dbReference>
<organism evidence="1">
    <name type="scientific">Ananas comosus var. bracteatus</name>
    <name type="common">red pineapple</name>
    <dbReference type="NCBI Taxonomy" id="296719"/>
    <lineage>
        <taxon>Eukaryota</taxon>
        <taxon>Viridiplantae</taxon>
        <taxon>Streptophyta</taxon>
        <taxon>Embryophyta</taxon>
        <taxon>Tracheophyta</taxon>
        <taxon>Spermatophyta</taxon>
        <taxon>Magnoliopsida</taxon>
        <taxon>Liliopsida</taxon>
        <taxon>Poales</taxon>
        <taxon>Bromeliaceae</taxon>
        <taxon>Bromelioideae</taxon>
        <taxon>Ananas</taxon>
    </lineage>
</organism>
<dbReference type="GO" id="GO:0003676">
    <property type="term" value="F:nucleic acid binding"/>
    <property type="evidence" value="ECO:0007669"/>
    <property type="project" value="InterPro"/>
</dbReference>
<reference evidence="1" key="1">
    <citation type="submission" date="2020-07" db="EMBL/GenBank/DDBJ databases">
        <authorList>
            <person name="Lin J."/>
        </authorList>
    </citation>
    <scope>NUCLEOTIDE SEQUENCE</scope>
</reference>
<gene>
    <name evidence="1" type="ORF">CB5_LOCUS6761</name>
</gene>
<dbReference type="AlphaFoldDB" id="A0A6V7NY89"/>
<dbReference type="EMBL" id="LR862143">
    <property type="protein sequence ID" value="CAD1823550.1"/>
    <property type="molecule type" value="Genomic_DNA"/>
</dbReference>
<evidence type="ECO:0000313" key="1">
    <source>
        <dbReference type="EMBL" id="CAD1823550.1"/>
    </source>
</evidence>
<name>A0A6V7NY89_ANACO</name>